<comment type="caution">
    <text evidence="1">The sequence shown here is derived from an EMBL/GenBank/DDBJ whole genome shotgun (WGS) entry which is preliminary data.</text>
</comment>
<evidence type="ECO:0000313" key="1">
    <source>
        <dbReference type="EMBL" id="GIY77942.1"/>
    </source>
</evidence>
<organism evidence="1 2">
    <name type="scientific">Caerostris extrusa</name>
    <name type="common">Bark spider</name>
    <name type="synonym">Caerostris bankana</name>
    <dbReference type="NCBI Taxonomy" id="172846"/>
    <lineage>
        <taxon>Eukaryota</taxon>
        <taxon>Metazoa</taxon>
        <taxon>Ecdysozoa</taxon>
        <taxon>Arthropoda</taxon>
        <taxon>Chelicerata</taxon>
        <taxon>Arachnida</taxon>
        <taxon>Araneae</taxon>
        <taxon>Araneomorphae</taxon>
        <taxon>Entelegynae</taxon>
        <taxon>Araneoidea</taxon>
        <taxon>Araneidae</taxon>
        <taxon>Caerostris</taxon>
    </lineage>
</organism>
<protein>
    <submittedName>
        <fullName evidence="1">Uncharacterized protein</fullName>
    </submittedName>
</protein>
<gene>
    <name evidence="1" type="ORF">CEXT_291561</name>
</gene>
<proteinExistence type="predicted"/>
<evidence type="ECO:0000313" key="2">
    <source>
        <dbReference type="Proteomes" id="UP001054945"/>
    </source>
</evidence>
<keyword evidence="2" id="KW-1185">Reference proteome</keyword>
<dbReference type="AlphaFoldDB" id="A0AAV4W5J9"/>
<dbReference type="EMBL" id="BPLR01015699">
    <property type="protein sequence ID" value="GIY77942.1"/>
    <property type="molecule type" value="Genomic_DNA"/>
</dbReference>
<accession>A0AAV4W5J9</accession>
<dbReference type="Proteomes" id="UP001054945">
    <property type="component" value="Unassembled WGS sequence"/>
</dbReference>
<reference evidence="1 2" key="1">
    <citation type="submission" date="2021-06" db="EMBL/GenBank/DDBJ databases">
        <title>Caerostris extrusa draft genome.</title>
        <authorList>
            <person name="Kono N."/>
            <person name="Arakawa K."/>
        </authorList>
    </citation>
    <scope>NUCLEOTIDE SEQUENCE [LARGE SCALE GENOMIC DNA]</scope>
</reference>
<sequence>MQQFILFIPLRTESLSVEQFFQKASIIAKSRYFNSAENAADVILEHRSIIQDFGEALISRNPGEESSSHSRFLKAFKFAFCILLPRNILWGFSNCHTVTEQ</sequence>
<name>A0AAV4W5J9_CAEEX</name>